<dbReference type="EMBL" id="JAUMKJ010000005">
    <property type="protein sequence ID" value="MDO3676493.1"/>
    <property type="molecule type" value="Genomic_DNA"/>
</dbReference>
<sequence>MNGQQKKESPSDARMQERCGWKSAGRAQGGRGSDWATALQSPEYQRVERRILRQLIESLLYERIVNFQSEPAAVSAPVLFKEERVVLTGVSPDGRPVSYLCEAKKKRSFGRIRASRTAIIRRIGPDGETTEARLGDFVQEVLGPLVRPDRLDIFMEELRQTLLKDTQAQHANPFRQLAGTERSYDELESNIMDGHPYHPCYKSRIGFNLEDNAAFGPEFKPGLYPLWLAVPVEESVYAHSKSLEYREFLAVELGAEVWERFVSQLEAAGKNPDGYRFVPVHPWQWRETAVRLLHRQLAEGAVLVLGEGVDEYRPQQSIRTLANVSHKEKAYLKLPMNLTNTSTGRMLAKHTVLNAPLISDWLSELVAWDDEARHLDFVLLREVAGVAYDHETASLPAFVRPQIYGALGAIWRESLHLYLREGEEAAPFNALSHIERFGRPFIDPWVRAQGVEAWTRQLLKVSVVPLIHMLFAHGVALESHAQNMVLIHRDGVPVRVAFKDFHDGIRFSRLHLANPAACPSLHALSDHHARINPNSFIETDRADVVRDFVHDAFFFINLTELCFLLEERYGLPEASFWSMVAQIVHDYRREHPQHEERFRSFDLFAETIQVEQLTARRLFGDAEVRLQDAPNPLYPFR</sequence>
<feature type="domain" description="Aerobactin siderophore biosynthesis IucA/IucC-like C-terminal" evidence="5">
    <location>
        <begin position="452"/>
        <end position="623"/>
    </location>
</feature>
<keyword evidence="7" id="KW-1185">Reference proteome</keyword>
<dbReference type="PANTHER" id="PTHR34384">
    <property type="entry name" value="L-2,3-DIAMINOPROPANOATE--CITRATE LIGASE"/>
    <property type="match status" value="1"/>
</dbReference>
<feature type="domain" description="Aerobactin siderophore biosynthesis IucA/IucC N-terminal" evidence="4">
    <location>
        <begin position="183"/>
        <end position="433"/>
    </location>
</feature>
<evidence type="ECO:0000313" key="7">
    <source>
        <dbReference type="Proteomes" id="UP001168883"/>
    </source>
</evidence>
<evidence type="ECO:0000259" key="5">
    <source>
        <dbReference type="Pfam" id="PF06276"/>
    </source>
</evidence>
<evidence type="ECO:0000256" key="2">
    <source>
        <dbReference type="ARBA" id="ARBA00007832"/>
    </source>
</evidence>
<gene>
    <name evidence="6" type="ORF">Q3C12_05725</name>
</gene>
<dbReference type="Gene3D" id="3.30.310.280">
    <property type="match status" value="1"/>
</dbReference>
<dbReference type="PANTHER" id="PTHR34384:SF6">
    <property type="entry name" value="STAPHYLOFERRIN B SYNTHASE"/>
    <property type="match status" value="1"/>
</dbReference>
<feature type="region of interest" description="Disordered" evidence="3">
    <location>
        <begin position="1"/>
        <end position="35"/>
    </location>
</feature>
<protein>
    <submittedName>
        <fullName evidence="6">IucA/IucC family protein</fullName>
    </submittedName>
</protein>
<dbReference type="Pfam" id="PF04183">
    <property type="entry name" value="IucA_IucC"/>
    <property type="match status" value="1"/>
</dbReference>
<dbReference type="Gene3D" id="1.10.510.40">
    <property type="match status" value="1"/>
</dbReference>
<evidence type="ECO:0000259" key="4">
    <source>
        <dbReference type="Pfam" id="PF04183"/>
    </source>
</evidence>
<name>A0ABT8V4Y3_9BACL</name>
<dbReference type="Pfam" id="PF06276">
    <property type="entry name" value="FhuF"/>
    <property type="match status" value="1"/>
</dbReference>
<dbReference type="Gene3D" id="6.10.250.3370">
    <property type="match status" value="1"/>
</dbReference>
<feature type="compositionally biased region" description="Basic and acidic residues" evidence="3">
    <location>
        <begin position="1"/>
        <end position="20"/>
    </location>
</feature>
<dbReference type="Proteomes" id="UP001168883">
    <property type="component" value="Unassembled WGS sequence"/>
</dbReference>
<dbReference type="InterPro" id="IPR022770">
    <property type="entry name" value="IucA/IucC-like_C"/>
</dbReference>
<reference evidence="6" key="1">
    <citation type="submission" date="2023-07" db="EMBL/GenBank/DDBJ databases">
        <authorList>
            <person name="Aktuganov G."/>
            <person name="Boyko T."/>
            <person name="Delegan Y."/>
            <person name="Galimzianova N."/>
            <person name="Gilvanova E."/>
            <person name="Korobov V."/>
            <person name="Kuzmina L."/>
            <person name="Melentiev A."/>
            <person name="Milman P."/>
            <person name="Ryabova A."/>
            <person name="Stupak E."/>
            <person name="Yasakov T."/>
            <person name="Zharikova N."/>
            <person name="Zhurenko E."/>
        </authorList>
    </citation>
    <scope>NUCLEOTIDE SEQUENCE</scope>
    <source>
        <strain evidence="6">IB-739</strain>
    </source>
</reference>
<comment type="caution">
    <text evidence="6">The sequence shown here is derived from an EMBL/GenBank/DDBJ whole genome shotgun (WGS) entry which is preliminary data.</text>
</comment>
<evidence type="ECO:0000313" key="6">
    <source>
        <dbReference type="EMBL" id="MDO3676493.1"/>
    </source>
</evidence>
<dbReference type="InterPro" id="IPR037455">
    <property type="entry name" value="LucA/IucC-like"/>
</dbReference>
<comment type="pathway">
    <text evidence="1">Siderophore biosynthesis.</text>
</comment>
<proteinExistence type="inferred from homology"/>
<comment type="similarity">
    <text evidence="2">Belongs to the IucA/IucC family.</text>
</comment>
<dbReference type="InterPro" id="IPR007310">
    <property type="entry name" value="Aerobactin_biosyn_IucA/IucC_N"/>
</dbReference>
<accession>A0ABT8V4Y3</accession>
<evidence type="ECO:0000256" key="1">
    <source>
        <dbReference type="ARBA" id="ARBA00004924"/>
    </source>
</evidence>
<organism evidence="6 7">
    <name type="scientific">Paenibacillus ehimensis</name>
    <dbReference type="NCBI Taxonomy" id="79264"/>
    <lineage>
        <taxon>Bacteria</taxon>
        <taxon>Bacillati</taxon>
        <taxon>Bacillota</taxon>
        <taxon>Bacilli</taxon>
        <taxon>Bacillales</taxon>
        <taxon>Paenibacillaceae</taxon>
        <taxon>Paenibacillus</taxon>
    </lineage>
</organism>
<evidence type="ECO:0000256" key="3">
    <source>
        <dbReference type="SAM" id="MobiDB-lite"/>
    </source>
</evidence>
<dbReference type="RefSeq" id="WP_302877518.1">
    <property type="nucleotide sequence ID" value="NZ_JAUMKJ010000005.1"/>
</dbReference>